<sequence length="64" mass="6912">MATAETIVLARGATCKTVGSCREAVELWCGGYGRADGDHDGIPFENVCHSRERVREIQAEIGCD</sequence>
<organism evidence="1 2">
    <name type="scientific">Pleomorphomonas diazotrophica</name>
    <dbReference type="NCBI Taxonomy" id="1166257"/>
    <lineage>
        <taxon>Bacteria</taxon>
        <taxon>Pseudomonadati</taxon>
        <taxon>Pseudomonadota</taxon>
        <taxon>Alphaproteobacteria</taxon>
        <taxon>Hyphomicrobiales</taxon>
        <taxon>Pleomorphomonadaceae</taxon>
        <taxon>Pleomorphomonas</taxon>
    </lineage>
</organism>
<dbReference type="Proteomes" id="UP000233491">
    <property type="component" value="Unassembled WGS sequence"/>
</dbReference>
<dbReference type="OrthoDB" id="9805504at2"/>
<accession>A0A2N3LS32</accession>
<name>A0A2N3LS32_9HYPH</name>
<dbReference type="AlphaFoldDB" id="A0A2N3LS32"/>
<keyword evidence="2" id="KW-1185">Reference proteome</keyword>
<reference evidence="1 2" key="1">
    <citation type="submission" date="2017-12" db="EMBL/GenBank/DDBJ databases">
        <title>Anaerobic carbon monoxide metabolism by Pleomorphomonas carboxyditropha sp. nov., a new mesophilic hydrogenogenic carboxidotroph.</title>
        <authorList>
            <person name="Esquivel-Elizondo S."/>
            <person name="Krajmalnik-Brown R."/>
        </authorList>
    </citation>
    <scope>NUCLEOTIDE SEQUENCE [LARGE SCALE GENOMIC DNA]</scope>
    <source>
        <strain evidence="1 2">R5-392</strain>
    </source>
</reference>
<comment type="caution">
    <text evidence="1">The sequence shown here is derived from an EMBL/GenBank/DDBJ whole genome shotgun (WGS) entry which is preliminary data.</text>
</comment>
<evidence type="ECO:0000313" key="1">
    <source>
        <dbReference type="EMBL" id="PKR87421.1"/>
    </source>
</evidence>
<dbReference type="EMBL" id="PJNW01000019">
    <property type="protein sequence ID" value="PKR87421.1"/>
    <property type="molecule type" value="Genomic_DNA"/>
</dbReference>
<evidence type="ECO:0000313" key="2">
    <source>
        <dbReference type="Proteomes" id="UP000233491"/>
    </source>
</evidence>
<gene>
    <name evidence="1" type="ORF">CXZ10_20150</name>
</gene>
<proteinExistence type="predicted"/>
<protein>
    <submittedName>
        <fullName evidence="1">Uncharacterized protein</fullName>
    </submittedName>
</protein>